<keyword evidence="7" id="KW-0560">Oxidoreductase</keyword>
<reference evidence="18 19" key="1">
    <citation type="submission" date="2016-04" db="EMBL/GenBank/DDBJ databases">
        <title>A degradative enzymes factory behind the ericoid mycorrhizal symbiosis.</title>
        <authorList>
            <consortium name="DOE Joint Genome Institute"/>
            <person name="Martino E."/>
            <person name="Morin E."/>
            <person name="Grelet G."/>
            <person name="Kuo A."/>
            <person name="Kohler A."/>
            <person name="Daghino S."/>
            <person name="Barry K."/>
            <person name="Choi C."/>
            <person name="Cichocki N."/>
            <person name="Clum A."/>
            <person name="Copeland A."/>
            <person name="Hainaut M."/>
            <person name="Haridas S."/>
            <person name="Labutti K."/>
            <person name="Lindquist E."/>
            <person name="Lipzen A."/>
            <person name="Khouja H.-R."/>
            <person name="Murat C."/>
            <person name="Ohm R."/>
            <person name="Olson A."/>
            <person name="Spatafora J."/>
            <person name="Veneault-Fourrey C."/>
            <person name="Henrissat B."/>
            <person name="Grigoriev I."/>
            <person name="Martin F."/>
            <person name="Perotto S."/>
        </authorList>
    </citation>
    <scope>NUCLEOTIDE SEQUENCE [LARGE SCALE GENOMIC DNA]</scope>
    <source>
        <strain evidence="18 19">F</strain>
    </source>
</reference>
<dbReference type="InterPro" id="IPR005103">
    <property type="entry name" value="AA9_LPMO"/>
</dbReference>
<proteinExistence type="inferred from homology"/>
<dbReference type="InterPro" id="IPR049892">
    <property type="entry name" value="AA9"/>
</dbReference>
<dbReference type="GO" id="GO:0004497">
    <property type="term" value="F:monooxygenase activity"/>
    <property type="evidence" value="ECO:0007669"/>
    <property type="project" value="UniProtKB-KW"/>
</dbReference>
<dbReference type="Gene3D" id="2.70.50.70">
    <property type="match status" value="1"/>
</dbReference>
<dbReference type="Pfam" id="PF03443">
    <property type="entry name" value="AA9"/>
    <property type="match status" value="1"/>
</dbReference>
<evidence type="ECO:0000313" key="18">
    <source>
        <dbReference type="EMBL" id="PMD47693.1"/>
    </source>
</evidence>
<evidence type="ECO:0000259" key="17">
    <source>
        <dbReference type="Pfam" id="PF03443"/>
    </source>
</evidence>
<evidence type="ECO:0000313" key="19">
    <source>
        <dbReference type="Proteomes" id="UP000235786"/>
    </source>
</evidence>
<feature type="domain" description="Auxiliary Activity family 9 catalytic" evidence="17">
    <location>
        <begin position="31"/>
        <end position="221"/>
    </location>
</feature>
<dbReference type="EC" id="1.14.99.56" evidence="16"/>
<comment type="subcellular location">
    <subcellularLocation>
        <location evidence="2">Secreted</location>
    </subcellularLocation>
</comment>
<dbReference type="Proteomes" id="UP000235786">
    <property type="component" value="Unassembled WGS sequence"/>
</dbReference>
<evidence type="ECO:0000256" key="4">
    <source>
        <dbReference type="ARBA" id="ARBA00022723"/>
    </source>
</evidence>
<keyword evidence="12" id="KW-0119">Carbohydrate metabolism</keyword>
<keyword evidence="18" id="KW-0378">Hydrolase</keyword>
<dbReference type="GO" id="GO:0030245">
    <property type="term" value="P:cellulose catabolic process"/>
    <property type="evidence" value="ECO:0007669"/>
    <property type="project" value="UniProtKB-KW"/>
</dbReference>
<evidence type="ECO:0000256" key="2">
    <source>
        <dbReference type="ARBA" id="ARBA00004613"/>
    </source>
</evidence>
<evidence type="ECO:0000256" key="6">
    <source>
        <dbReference type="ARBA" id="ARBA00023001"/>
    </source>
</evidence>
<name>A0A2J6SAA3_HYAVF</name>
<keyword evidence="13" id="KW-0624">Polysaccharide degradation</keyword>
<keyword evidence="8" id="KW-0186">Copper</keyword>
<keyword evidence="5" id="KW-0732">Signal</keyword>
<gene>
    <name evidence="18" type="ORF">L207DRAFT_576457</name>
</gene>
<comment type="similarity">
    <text evidence="14">Belongs to the polysaccharide monooxygenase AA9 family.</text>
</comment>
<keyword evidence="11" id="KW-0325">Glycoprotein</keyword>
<dbReference type="PANTHER" id="PTHR33353:SF10">
    <property type="entry name" value="ENDO-BETA-1,4-GLUCANASE D"/>
    <property type="match status" value="1"/>
</dbReference>
<comment type="cofactor">
    <cofactor evidence="1">
        <name>Cu(2+)</name>
        <dbReference type="ChEBI" id="CHEBI:29036"/>
    </cofactor>
</comment>
<evidence type="ECO:0000256" key="5">
    <source>
        <dbReference type="ARBA" id="ARBA00022729"/>
    </source>
</evidence>
<evidence type="ECO:0000256" key="15">
    <source>
        <dbReference type="ARBA" id="ARBA00045077"/>
    </source>
</evidence>
<evidence type="ECO:0000256" key="8">
    <source>
        <dbReference type="ARBA" id="ARBA00023008"/>
    </source>
</evidence>
<dbReference type="GO" id="GO:0016787">
    <property type="term" value="F:hydrolase activity"/>
    <property type="evidence" value="ECO:0007669"/>
    <property type="project" value="UniProtKB-KW"/>
</dbReference>
<protein>
    <recommendedName>
        <fullName evidence="16">lytic cellulose monooxygenase (C4-dehydrogenating)</fullName>
        <ecNumber evidence="16">1.14.99.56</ecNumber>
    </recommendedName>
</protein>
<organism evidence="18 19">
    <name type="scientific">Hyaloscypha variabilis (strain UAMH 11265 / GT02V1 / F)</name>
    <name type="common">Meliniomyces variabilis</name>
    <dbReference type="NCBI Taxonomy" id="1149755"/>
    <lineage>
        <taxon>Eukaryota</taxon>
        <taxon>Fungi</taxon>
        <taxon>Dikarya</taxon>
        <taxon>Ascomycota</taxon>
        <taxon>Pezizomycotina</taxon>
        <taxon>Leotiomycetes</taxon>
        <taxon>Helotiales</taxon>
        <taxon>Hyaloscyphaceae</taxon>
        <taxon>Hyaloscypha</taxon>
        <taxon>Hyaloscypha variabilis</taxon>
    </lineage>
</organism>
<comment type="catalytic activity">
    <reaction evidence="15">
        <text>[(1-&gt;4)-beta-D-glucosyl]n+m + reduced acceptor + O2 = 4-dehydro-beta-D-glucosyl-[(1-&gt;4)-beta-D-glucosyl]n-1 + [(1-&gt;4)-beta-D-glucosyl]m + acceptor + H2O.</text>
        <dbReference type="EC" id="1.14.99.56"/>
    </reaction>
</comment>
<dbReference type="GO" id="GO:0046872">
    <property type="term" value="F:metal ion binding"/>
    <property type="evidence" value="ECO:0007669"/>
    <property type="project" value="UniProtKB-KW"/>
</dbReference>
<evidence type="ECO:0000256" key="9">
    <source>
        <dbReference type="ARBA" id="ARBA00023033"/>
    </source>
</evidence>
<dbReference type="CDD" id="cd21175">
    <property type="entry name" value="LPMO_AA9"/>
    <property type="match status" value="1"/>
</dbReference>
<evidence type="ECO:0000256" key="10">
    <source>
        <dbReference type="ARBA" id="ARBA00023157"/>
    </source>
</evidence>
<dbReference type="PANTHER" id="PTHR33353">
    <property type="entry name" value="PUTATIVE (AFU_ORTHOLOGUE AFUA_1G12560)-RELATED"/>
    <property type="match status" value="1"/>
</dbReference>
<dbReference type="EMBL" id="KZ613938">
    <property type="protein sequence ID" value="PMD47693.1"/>
    <property type="molecule type" value="Genomic_DNA"/>
</dbReference>
<evidence type="ECO:0000256" key="16">
    <source>
        <dbReference type="ARBA" id="ARBA00047174"/>
    </source>
</evidence>
<evidence type="ECO:0000256" key="3">
    <source>
        <dbReference type="ARBA" id="ARBA00022525"/>
    </source>
</evidence>
<dbReference type="OrthoDB" id="5271017at2759"/>
<evidence type="ECO:0000256" key="7">
    <source>
        <dbReference type="ARBA" id="ARBA00023002"/>
    </source>
</evidence>
<keyword evidence="9" id="KW-0503">Monooxygenase</keyword>
<keyword evidence="19" id="KW-1185">Reference proteome</keyword>
<keyword evidence="10" id="KW-1015">Disulfide bond</keyword>
<evidence type="ECO:0000256" key="1">
    <source>
        <dbReference type="ARBA" id="ARBA00001973"/>
    </source>
</evidence>
<dbReference type="AlphaFoldDB" id="A0A2J6SAA3"/>
<dbReference type="STRING" id="1149755.A0A2J6SAA3"/>
<evidence type="ECO:0000256" key="11">
    <source>
        <dbReference type="ARBA" id="ARBA00023180"/>
    </source>
</evidence>
<keyword evidence="3" id="KW-0964">Secreted</keyword>
<evidence type="ECO:0000256" key="12">
    <source>
        <dbReference type="ARBA" id="ARBA00023277"/>
    </source>
</evidence>
<evidence type="ECO:0000256" key="13">
    <source>
        <dbReference type="ARBA" id="ARBA00023326"/>
    </source>
</evidence>
<evidence type="ECO:0000256" key="14">
    <source>
        <dbReference type="ARBA" id="ARBA00044502"/>
    </source>
</evidence>
<accession>A0A2J6SAA3</accession>
<keyword evidence="6" id="KW-0136">Cellulose degradation</keyword>
<dbReference type="GO" id="GO:0005576">
    <property type="term" value="C:extracellular region"/>
    <property type="evidence" value="ECO:0007669"/>
    <property type="project" value="UniProtKB-SubCell"/>
</dbReference>
<sequence>MNSSGREEFDECLIDMYVPVYAKVDFAKFDRFSKLIVNGVAEDNEWGFIRETKNYQDDYGVTDVTSVDLRCFQLKPGSSVAIATLAAGGTLGFITDQGIDHPGPVQFYMAKAPDGKSIDSWDDSGQVWFKLHFWVIPLLQKEFNGPHINASFKVPEETPSGDYLVRIESIALHQATAPGGAQFYLSCAQVHITGAETGTPGPLVSIPGVYTSGGPGLILSQSTVPTSYTPPGPAAWAG</sequence>
<keyword evidence="4" id="KW-0479">Metal-binding</keyword>